<reference evidence="1 2" key="1">
    <citation type="submission" date="2020-10" db="EMBL/GenBank/DDBJ databases">
        <title>Connecting structure to function with the recovery of over 1000 high-quality activated sludge metagenome-assembled genomes encoding full-length rRNA genes using long-read sequencing.</title>
        <authorList>
            <person name="Singleton C.M."/>
            <person name="Petriglieri F."/>
            <person name="Kristensen J.M."/>
            <person name="Kirkegaard R.H."/>
            <person name="Michaelsen T.Y."/>
            <person name="Andersen M.H."/>
            <person name="Karst S.M."/>
            <person name="Dueholm M.S."/>
            <person name="Nielsen P.H."/>
            <person name="Albertsen M."/>
        </authorList>
    </citation>
    <scope>NUCLEOTIDE SEQUENCE [LARGE SCALE GENOMIC DNA]</scope>
    <source>
        <strain evidence="1">Ribe_18-Q3-R11-54_BAT3C.373</strain>
    </source>
</reference>
<comment type="caution">
    <text evidence="1">The sequence shown here is derived from an EMBL/GenBank/DDBJ whole genome shotgun (WGS) entry which is preliminary data.</text>
</comment>
<gene>
    <name evidence="1" type="ORF">IPO85_12505</name>
</gene>
<evidence type="ECO:0000313" key="1">
    <source>
        <dbReference type="EMBL" id="MBK9718305.1"/>
    </source>
</evidence>
<dbReference type="Proteomes" id="UP000808349">
    <property type="component" value="Unassembled WGS sequence"/>
</dbReference>
<accession>A0A9D7S987</accession>
<organism evidence="1 2">
    <name type="scientific">Candidatus Defluviibacterium haderslevense</name>
    <dbReference type="NCBI Taxonomy" id="2981993"/>
    <lineage>
        <taxon>Bacteria</taxon>
        <taxon>Pseudomonadati</taxon>
        <taxon>Bacteroidota</taxon>
        <taxon>Saprospiria</taxon>
        <taxon>Saprospirales</taxon>
        <taxon>Saprospiraceae</taxon>
        <taxon>Candidatus Defluviibacterium</taxon>
    </lineage>
</organism>
<name>A0A9D7S987_9BACT</name>
<protein>
    <submittedName>
        <fullName evidence="1">DUF481 domain-containing protein</fullName>
    </submittedName>
</protein>
<dbReference type="EMBL" id="JADKFW010000010">
    <property type="protein sequence ID" value="MBK9718305.1"/>
    <property type="molecule type" value="Genomic_DNA"/>
</dbReference>
<proteinExistence type="predicted"/>
<sequence length="256" mass="30260">MRKFNIPTFAFLVILNLPTIGHCQLVNAEKFRIRTDSNGWFGEIGINGSFIQSTSKVIQAEGNLLAEYKHNKHLFIAAAYYGFLKGDEVQLVDEAMLHLRYNIKCNKYLRWEAFVQFQQNEIINLKSRFLLGTGPRFKLVDNKKIRMYLATLMMYEHEEEVSQNQITHENFRSSSYLSFSLFPYERTEFITTTYFQPLVNEFYDYRILNQSTLKFGINKHFFISINYNHFYDRRPPNETLKQTSKVTTGISYKIKV</sequence>
<dbReference type="InterPro" id="IPR007433">
    <property type="entry name" value="DUF481"/>
</dbReference>
<dbReference type="AlphaFoldDB" id="A0A9D7S987"/>
<evidence type="ECO:0000313" key="2">
    <source>
        <dbReference type="Proteomes" id="UP000808349"/>
    </source>
</evidence>
<dbReference type="Pfam" id="PF04338">
    <property type="entry name" value="DUF481"/>
    <property type="match status" value="1"/>
</dbReference>